<evidence type="ECO:0000256" key="5">
    <source>
        <dbReference type="ARBA" id="ARBA00018764"/>
    </source>
</evidence>
<keyword evidence="14" id="KW-0472">Membrane</keyword>
<evidence type="ECO:0000256" key="12">
    <source>
        <dbReference type="ARBA" id="ARBA00023026"/>
    </source>
</evidence>
<keyword evidence="6" id="KW-0813">Transport</keyword>
<comment type="subcellular location">
    <subcellularLocation>
        <location evidence="1">Host cell membrane</location>
    </subcellularLocation>
    <subcellularLocation>
        <location evidence="2">Secreted</location>
    </subcellularLocation>
</comment>
<sequence length="374" mass="36735">MQALNIFASLQTPVSSFPLSSDSNVSNNTSTSSKELKDVIDQLVQALTKNGKLDDTSPLGKMLAKSMAADGKSGGSIDDITAGLDKLIHEKLGDNFGASAGMAGNRDVGGGGGGGGGSDSGLGGGVGGGSGAGQSDLMNQVLSGLGKAVLNDLLKPSEDGGTTFSKDDMPLLEKVAQFMDDNKSQFPTTNGGTWSDELKEDNGLDGQETAQFRSALDLIGQQLGQQESGASGASGAAGGGGLGSPVSGSGDSSGSFGDPLIDANTGPSSNGNGNSTFDPGQLIGQLIDRGLQASASGGGLGSPVDNSTQSGGNTNGNTASQDLGQLLGGLLQKGLEATLQGAGNAAGNLQSSAAQTAALLLTALLQGTHNQSLS</sequence>
<dbReference type="GO" id="GO:0052040">
    <property type="term" value="P:symbiont-mediated perturbation of host programmed cell death"/>
    <property type="evidence" value="ECO:0007669"/>
    <property type="project" value="UniProtKB-KW"/>
</dbReference>
<accession>A0AA40TTN4</accession>
<keyword evidence="15" id="KW-0407">Ion channel</keyword>
<feature type="compositionally biased region" description="Low complexity" evidence="16">
    <location>
        <begin position="306"/>
        <end position="321"/>
    </location>
</feature>
<keyword evidence="9" id="KW-0677">Repeat</keyword>
<feature type="region of interest" description="Disordered" evidence="16">
    <location>
        <begin position="224"/>
        <end position="281"/>
    </location>
</feature>
<evidence type="ECO:0000313" key="17">
    <source>
        <dbReference type="EMBL" id="KPY93074.1"/>
    </source>
</evidence>
<dbReference type="RefSeq" id="WP_024671150.1">
    <property type="nucleotide sequence ID" value="NZ_AVEE02000220.1"/>
</dbReference>
<comment type="similarity">
    <text evidence="3">Belongs to the harpin HrpZ family.</text>
</comment>
<comment type="subunit">
    <text evidence="4">Homomultimeric.</text>
</comment>
<evidence type="ECO:0000313" key="18">
    <source>
        <dbReference type="Proteomes" id="UP000050523"/>
    </source>
</evidence>
<dbReference type="InterPro" id="IPR006961">
    <property type="entry name" value="HrpN/Z"/>
</dbReference>
<evidence type="ECO:0000256" key="2">
    <source>
        <dbReference type="ARBA" id="ARBA00004613"/>
    </source>
</evidence>
<keyword evidence="11" id="KW-0928">Hypersensitive response elicitation</keyword>
<evidence type="ECO:0000256" key="6">
    <source>
        <dbReference type="ARBA" id="ARBA00022448"/>
    </source>
</evidence>
<feature type="compositionally biased region" description="Low complexity" evidence="16">
    <location>
        <begin position="266"/>
        <end position="275"/>
    </location>
</feature>
<evidence type="ECO:0000256" key="9">
    <source>
        <dbReference type="ARBA" id="ARBA00022737"/>
    </source>
</evidence>
<evidence type="ECO:0000256" key="7">
    <source>
        <dbReference type="ARBA" id="ARBA00022511"/>
    </source>
</evidence>
<evidence type="ECO:0000256" key="11">
    <source>
        <dbReference type="ARBA" id="ARBA00022978"/>
    </source>
</evidence>
<keyword evidence="8" id="KW-0964">Secreted</keyword>
<evidence type="ECO:0000256" key="4">
    <source>
        <dbReference type="ARBA" id="ARBA00011397"/>
    </source>
</evidence>
<keyword evidence="13" id="KW-0406">Ion transport</keyword>
<dbReference type="EMBL" id="LJRO01000428">
    <property type="protein sequence ID" value="KPY93074.1"/>
    <property type="molecule type" value="Genomic_DNA"/>
</dbReference>
<evidence type="ECO:0000256" key="10">
    <source>
        <dbReference type="ARBA" id="ARBA00022870"/>
    </source>
</evidence>
<evidence type="ECO:0000256" key="3">
    <source>
        <dbReference type="ARBA" id="ARBA00009821"/>
    </source>
</evidence>
<dbReference type="GO" id="GO:0005576">
    <property type="term" value="C:extracellular region"/>
    <property type="evidence" value="ECO:0007669"/>
    <property type="project" value="UniProtKB-SubCell"/>
</dbReference>
<evidence type="ECO:0000256" key="15">
    <source>
        <dbReference type="ARBA" id="ARBA00023303"/>
    </source>
</evidence>
<evidence type="ECO:0000256" key="1">
    <source>
        <dbReference type="ARBA" id="ARBA00004165"/>
    </source>
</evidence>
<feature type="region of interest" description="Disordered" evidence="16">
    <location>
        <begin position="14"/>
        <end position="34"/>
    </location>
</feature>
<comment type="caution">
    <text evidence="17">The sequence shown here is derived from an EMBL/GenBank/DDBJ whole genome shotgun (WGS) entry which is preliminary data.</text>
</comment>
<feature type="compositionally biased region" description="Low complexity" evidence="16">
    <location>
        <begin position="20"/>
        <end position="33"/>
    </location>
</feature>
<dbReference type="NCBIfam" id="NF045569">
    <property type="entry name" value="T3SSHrpZ"/>
    <property type="match status" value="1"/>
</dbReference>
<keyword evidence="7" id="KW-1032">Host cell membrane</keyword>
<organism evidence="17 18">
    <name type="scientific">Pseudomonas tremae</name>
    <dbReference type="NCBI Taxonomy" id="200454"/>
    <lineage>
        <taxon>Bacteria</taxon>
        <taxon>Pseudomonadati</taxon>
        <taxon>Pseudomonadota</taxon>
        <taxon>Gammaproteobacteria</taxon>
        <taxon>Pseudomonadales</taxon>
        <taxon>Pseudomonadaceae</taxon>
        <taxon>Pseudomonas</taxon>
    </lineage>
</organism>
<dbReference type="GO" id="GO:0034220">
    <property type="term" value="P:monoatomic ion transmembrane transport"/>
    <property type="evidence" value="ECO:0007669"/>
    <property type="project" value="UniProtKB-KW"/>
</dbReference>
<dbReference type="Pfam" id="PF04877">
    <property type="entry name" value="Harpin"/>
    <property type="match status" value="1"/>
</dbReference>
<feature type="compositionally biased region" description="Low complexity" evidence="16">
    <location>
        <begin position="244"/>
        <end position="257"/>
    </location>
</feature>
<keyword evidence="10" id="KW-1043">Host membrane</keyword>
<evidence type="ECO:0000256" key="14">
    <source>
        <dbReference type="ARBA" id="ARBA00023136"/>
    </source>
</evidence>
<dbReference type="InterPro" id="IPR054634">
    <property type="entry name" value="T3SS_HrpZ"/>
</dbReference>
<dbReference type="AlphaFoldDB" id="A0AA40TTN4"/>
<evidence type="ECO:0000256" key="8">
    <source>
        <dbReference type="ARBA" id="ARBA00022525"/>
    </source>
</evidence>
<keyword evidence="12" id="KW-0843">Virulence</keyword>
<protein>
    <recommendedName>
        <fullName evidence="5">Harpin HrpZ</fullName>
    </recommendedName>
</protein>
<evidence type="ECO:0000256" key="16">
    <source>
        <dbReference type="SAM" id="MobiDB-lite"/>
    </source>
</evidence>
<gene>
    <name evidence="17" type="ORF">ALO43_02024</name>
</gene>
<dbReference type="GO" id="GO:0020002">
    <property type="term" value="C:host cell plasma membrane"/>
    <property type="evidence" value="ECO:0007669"/>
    <property type="project" value="UniProtKB-SubCell"/>
</dbReference>
<name>A0AA40TTN4_9PSED</name>
<feature type="region of interest" description="Disordered" evidence="16">
    <location>
        <begin position="294"/>
        <end position="321"/>
    </location>
</feature>
<feature type="region of interest" description="Disordered" evidence="16">
    <location>
        <begin position="109"/>
        <end position="131"/>
    </location>
</feature>
<evidence type="ECO:0000256" key="13">
    <source>
        <dbReference type="ARBA" id="ARBA00023065"/>
    </source>
</evidence>
<dbReference type="Proteomes" id="UP000050523">
    <property type="component" value="Unassembled WGS sequence"/>
</dbReference>
<reference evidence="17 18" key="1">
    <citation type="submission" date="2015-09" db="EMBL/GenBank/DDBJ databases">
        <title>Genome announcement of multiple Pseudomonas syringae strains.</title>
        <authorList>
            <person name="Thakur S."/>
            <person name="Wang P.W."/>
            <person name="Gong Y."/>
            <person name="Weir B.S."/>
            <person name="Guttman D.S."/>
        </authorList>
    </citation>
    <scope>NUCLEOTIDE SEQUENCE [LARGE SCALE GENOMIC DNA]</scope>
    <source>
        <strain evidence="17 18">ICMP9151</strain>
    </source>
</reference>
<feature type="compositionally biased region" description="Low complexity" evidence="16">
    <location>
        <begin position="224"/>
        <end position="234"/>
    </location>
</feature>
<proteinExistence type="inferred from homology"/>